<dbReference type="InterPro" id="IPR050300">
    <property type="entry name" value="GDXG_lipolytic_enzyme"/>
</dbReference>
<organism evidence="4">
    <name type="scientific">bioreactor metagenome</name>
    <dbReference type="NCBI Taxonomy" id="1076179"/>
    <lineage>
        <taxon>unclassified sequences</taxon>
        <taxon>metagenomes</taxon>
        <taxon>ecological metagenomes</taxon>
    </lineage>
</organism>
<feature type="domain" description="Alpha/beta hydrolase fold-3" evidence="3">
    <location>
        <begin position="31"/>
        <end position="232"/>
    </location>
</feature>
<evidence type="ECO:0000256" key="2">
    <source>
        <dbReference type="ARBA" id="ARBA00022801"/>
    </source>
</evidence>
<name>A0A645AGG7_9ZZZZ</name>
<dbReference type="InterPro" id="IPR013094">
    <property type="entry name" value="AB_hydrolase_3"/>
</dbReference>
<gene>
    <name evidence="4" type="primary">mlhB_4</name>
    <name evidence="4" type="ORF">SDC9_99054</name>
</gene>
<comment type="similarity">
    <text evidence="1">Belongs to the 'GDXG' lipolytic enzyme family.</text>
</comment>
<accession>A0A645AGG7</accession>
<dbReference type="PANTHER" id="PTHR48081:SF30">
    <property type="entry name" value="ACETYL-HYDROLASE LIPR-RELATED"/>
    <property type="match status" value="1"/>
</dbReference>
<evidence type="ECO:0000259" key="3">
    <source>
        <dbReference type="Pfam" id="PF07859"/>
    </source>
</evidence>
<dbReference type="AlphaFoldDB" id="A0A645AGG7"/>
<proteinExistence type="inferred from homology"/>
<protein>
    <submittedName>
        <fullName evidence="4">Monoterpene epsilon-lactone hydrolase</fullName>
        <ecNumber evidence="4">3.1.1.83</ecNumber>
    </submittedName>
</protein>
<dbReference type="EC" id="3.1.1.83" evidence="4"/>
<dbReference type="SUPFAM" id="SSF53474">
    <property type="entry name" value="alpha/beta-Hydrolases"/>
    <property type="match status" value="1"/>
</dbReference>
<dbReference type="InterPro" id="IPR029058">
    <property type="entry name" value="AB_hydrolase_fold"/>
</dbReference>
<dbReference type="InterPro" id="IPR033140">
    <property type="entry name" value="Lipase_GDXG_put_SER_AS"/>
</dbReference>
<evidence type="ECO:0000256" key="1">
    <source>
        <dbReference type="ARBA" id="ARBA00010515"/>
    </source>
</evidence>
<keyword evidence="2 4" id="KW-0378">Hydrolase</keyword>
<comment type="caution">
    <text evidence="4">The sequence shown here is derived from an EMBL/GenBank/DDBJ whole genome shotgun (WGS) entry which is preliminary data.</text>
</comment>
<evidence type="ECO:0000313" key="4">
    <source>
        <dbReference type="EMBL" id="MPM52295.1"/>
    </source>
</evidence>
<dbReference type="Pfam" id="PF07859">
    <property type="entry name" value="Abhydrolase_3"/>
    <property type="match status" value="1"/>
</dbReference>
<sequence>MLGMEWKPFSLAGMPASWTCPERCYEGRRAVLYCHGGGYTSGNLSYSRILSAKLAGASGRSVLSFEYRLAPEHPYPAALEDAMKAWDYLMYQGYGARDIVLAGDSAGGNLALVLVLKLRQMKRQTPGALVLFSPWTDMTCSGPTFEINAPVDPILTPDYVRAVRNVYAPGADYAFPLLSPLFGDFRDFPPTLIQAGENEILRSDSERLRNRMISHGAPCRLEVWSDLWHVFQMFPMKKAGEAMDHVGEFLGSLF</sequence>
<dbReference type="GO" id="GO:0004806">
    <property type="term" value="F:triacylglycerol lipase activity"/>
    <property type="evidence" value="ECO:0007669"/>
    <property type="project" value="TreeGrafter"/>
</dbReference>
<dbReference type="PROSITE" id="PS01174">
    <property type="entry name" value="LIPASE_GDXG_SER"/>
    <property type="match status" value="1"/>
</dbReference>
<dbReference type="Gene3D" id="3.40.50.1820">
    <property type="entry name" value="alpha/beta hydrolase"/>
    <property type="match status" value="1"/>
</dbReference>
<reference evidence="4" key="1">
    <citation type="submission" date="2019-08" db="EMBL/GenBank/DDBJ databases">
        <authorList>
            <person name="Kucharzyk K."/>
            <person name="Murdoch R.W."/>
            <person name="Higgins S."/>
            <person name="Loffler F."/>
        </authorList>
    </citation>
    <scope>NUCLEOTIDE SEQUENCE</scope>
</reference>
<dbReference type="EMBL" id="VSSQ01013798">
    <property type="protein sequence ID" value="MPM52295.1"/>
    <property type="molecule type" value="Genomic_DNA"/>
</dbReference>
<dbReference type="PANTHER" id="PTHR48081">
    <property type="entry name" value="AB HYDROLASE SUPERFAMILY PROTEIN C4A8.06C"/>
    <property type="match status" value="1"/>
</dbReference>